<feature type="transmembrane region" description="Helical" evidence="1">
    <location>
        <begin position="274"/>
        <end position="294"/>
    </location>
</feature>
<evidence type="ECO:0000313" key="4">
    <source>
        <dbReference type="Proteomes" id="UP000249808"/>
    </source>
</evidence>
<dbReference type="AlphaFoldDB" id="A0A327ZUE3"/>
<dbReference type="PANTHER" id="PTHR30590:SF2">
    <property type="entry name" value="INNER MEMBRANE PROTEIN"/>
    <property type="match status" value="1"/>
</dbReference>
<keyword evidence="1" id="KW-0472">Membrane</keyword>
<dbReference type="EMBL" id="PZJH01000001">
    <property type="protein sequence ID" value="RAK46010.1"/>
    <property type="molecule type" value="Genomic_DNA"/>
</dbReference>
<feature type="transmembrane region" description="Helical" evidence="1">
    <location>
        <begin position="49"/>
        <end position="74"/>
    </location>
</feature>
<proteinExistence type="predicted"/>
<accession>A0A327ZUE3</accession>
<keyword evidence="1" id="KW-0812">Transmembrane</keyword>
<reference evidence="3 4" key="1">
    <citation type="journal article" date="2018" name="Front. Microbiol.">
        <title>Description and Comparative Genomics of Macrococcus caseolyticus subsp. hominis subsp. nov., Macrococcus goetzii sp. nov., Macrococcus epidermidis sp. nov., and Macrococcus bohemicus sp. nov., Novel Macrococci From Human Clinical Material With Virulence Potential and Suspected Uptake of Foreign DNA by Natural Transformation.</title>
        <authorList>
            <person name="Maslanova I."/>
            <person name="Wertheimer Z."/>
            <person name="Sedlacek I."/>
            <person name="Svec P."/>
            <person name="Indrakova A."/>
            <person name="Kovarovic V."/>
            <person name="Schumann P."/>
            <person name="Sproer C."/>
            <person name="Kralova S."/>
            <person name="Sedo O."/>
            <person name="Kristofova L."/>
            <person name="Vrbovska V."/>
            <person name="Fuzik T."/>
            <person name="Petras P."/>
            <person name="Zdrahal Z."/>
            <person name="Ruzickova V."/>
            <person name="Doskar J."/>
            <person name="Pantucek R."/>
        </authorList>
    </citation>
    <scope>NUCLEOTIDE SEQUENCE [LARGE SCALE GENOMIC DNA]</scope>
    <source>
        <strain evidence="3 4">01/688</strain>
    </source>
</reference>
<dbReference type="RefSeq" id="WP_111714185.1">
    <property type="nucleotide sequence ID" value="NZ_JBHSSR010000001.1"/>
</dbReference>
<dbReference type="Pfam" id="PF04235">
    <property type="entry name" value="DUF418"/>
    <property type="match status" value="1"/>
</dbReference>
<keyword evidence="1" id="KW-1133">Transmembrane helix</keyword>
<organism evidence="3 4">
    <name type="scientific">Macrococcus epidermidis</name>
    <dbReference type="NCBI Taxonomy" id="1902580"/>
    <lineage>
        <taxon>Bacteria</taxon>
        <taxon>Bacillati</taxon>
        <taxon>Bacillota</taxon>
        <taxon>Bacilli</taxon>
        <taxon>Bacillales</taxon>
        <taxon>Staphylococcaceae</taxon>
        <taxon>Macrococcus</taxon>
    </lineage>
</organism>
<feature type="transmembrane region" description="Helical" evidence="1">
    <location>
        <begin position="94"/>
        <end position="111"/>
    </location>
</feature>
<feature type="transmembrane region" description="Helical" evidence="1">
    <location>
        <begin position="117"/>
        <end position="145"/>
    </location>
</feature>
<feature type="transmembrane region" description="Helical" evidence="1">
    <location>
        <begin position="337"/>
        <end position="361"/>
    </location>
</feature>
<evidence type="ECO:0000259" key="2">
    <source>
        <dbReference type="Pfam" id="PF04235"/>
    </source>
</evidence>
<sequence>MNKRIDSIDILRGMSIIGILFMNIVGFHMNEVYTDPLVYFKSPLDQWLYKLNIIFIHNSFYPIFAFLFGFGLAIMAENIKGRGGNFIPVLYRRMAALLVFGLLHGFFLFYGDILNVYAVIGLAAIIFLLFPNIITLITAIILIVLNMMRALPSMFAIFMQPDFFGKELVSFETSQNEWIKVMSSGNLSNIVQYNSDFFYQGFAIINPGTTLSYFLTIMPFILLGMFVKRANLLKEITEHKVTMFVISFVFAFVGITLKYLMIAYEINVMASYDFIYYGGVLLFISYIIWVTLLCEYPAVKKLFEPFQRMGKMSFTLYIMQSLLMFIVFYVFRQYGQLSIAQVYLVALAIVLFQMIFTSIYFKKFKQGPLEWIWRKITYMK</sequence>
<feature type="domain" description="DUF418" evidence="2">
    <location>
        <begin position="229"/>
        <end position="380"/>
    </location>
</feature>
<evidence type="ECO:0000313" key="3">
    <source>
        <dbReference type="EMBL" id="RAK46010.1"/>
    </source>
</evidence>
<dbReference type="PANTHER" id="PTHR30590">
    <property type="entry name" value="INNER MEMBRANE PROTEIN"/>
    <property type="match status" value="1"/>
</dbReference>
<gene>
    <name evidence="3" type="ORF">BHU61_00765</name>
</gene>
<dbReference type="InterPro" id="IPR007349">
    <property type="entry name" value="DUF418"/>
</dbReference>
<feature type="transmembrane region" description="Helical" evidence="1">
    <location>
        <begin position="314"/>
        <end position="331"/>
    </location>
</feature>
<dbReference type="Proteomes" id="UP000249808">
    <property type="component" value="Unassembled WGS sequence"/>
</dbReference>
<evidence type="ECO:0000256" key="1">
    <source>
        <dbReference type="SAM" id="Phobius"/>
    </source>
</evidence>
<name>A0A327ZUE3_9STAP</name>
<feature type="transmembrane region" description="Helical" evidence="1">
    <location>
        <begin position="241"/>
        <end position="262"/>
    </location>
</feature>
<dbReference type="InterPro" id="IPR052529">
    <property type="entry name" value="Bact_Transport_Assoc"/>
</dbReference>
<feature type="transmembrane region" description="Helical" evidence="1">
    <location>
        <begin position="12"/>
        <end position="29"/>
    </location>
</feature>
<keyword evidence="4" id="KW-1185">Reference proteome</keyword>
<comment type="caution">
    <text evidence="3">The sequence shown here is derived from an EMBL/GenBank/DDBJ whole genome shotgun (WGS) entry which is preliminary data.</text>
</comment>
<protein>
    <recommendedName>
        <fullName evidence="2">DUF418 domain-containing protein</fullName>
    </recommendedName>
</protein>